<evidence type="ECO:0000313" key="18">
    <source>
        <dbReference type="Ensembl" id="ENSLACP00000003519.1"/>
    </source>
</evidence>
<evidence type="ECO:0000256" key="9">
    <source>
        <dbReference type="ARBA" id="ARBA00022989"/>
    </source>
</evidence>
<dbReference type="SUPFAM" id="SSF101912">
    <property type="entry name" value="Sema domain"/>
    <property type="match status" value="1"/>
</dbReference>
<dbReference type="AlphaFoldDB" id="H3A1J8"/>
<dbReference type="STRING" id="7897.ENSLACP00000003519"/>
<dbReference type="Pfam" id="PF01403">
    <property type="entry name" value="Sema"/>
    <property type="match status" value="1"/>
</dbReference>
<feature type="transmembrane region" description="Helical" evidence="15">
    <location>
        <begin position="589"/>
        <end position="614"/>
    </location>
</feature>
<protein>
    <submittedName>
        <fullName evidence="18">Semaphorin 6B</fullName>
    </submittedName>
</protein>
<sequence>MSPLVLFFMVWLLKEAESVFPEEPRPLSVAPAEITKQYTTFVGNAPRGFSNAAADEERLNIQRILKVNRTLYIGDRDRLYRVDLDAWTANEMLYNKMLAWEPNQNDISTCRMKGKHEAECRNFIKVLLKNHDSGLFVCGTNAFNPICTTYSLDTLEPLGYSISGMARCPYDPRHANVALFADGKLFTATVTDFLAIDAVIYRSLGDSPTLRTIKHDSKWFKEPYFVHAVEWGGHVYFFFREIAMEFNYLEKVAVSRVARVCKNDMGGSQRVLEKQWTSFLKARLNCSVPGDSHFYFNVLQSVTDVLWVDGKHVVLAVFSTPSNSIPGSAVCAFNMEQLATVFEGRFKEQKSPEAIWTPVLEETVPRPRPGCCAGPGSKYNSSNAFPDELLNFVKTHPLMDEAVPSLSHKPWIIKTMIRYQLNKIVVDMEAGPFKNYTVLFLGSDTGTILKFLIKPNAVTSAANQSTLLEEFEAYNAEKCRNDSEEDRKIVGMDLDKVSDSLLVAFPSCVVRVPLARCQQHATCMKNCIATRDPYCGWTVQGTCAFLQPGTRVNFEQDIDQGNTSHLGDCKESIRESYIEEPDGMVSVNLLVISAIAAFVIGAVISGFSVCWFIGHRDKKEMAKRKDKETILSHSESVVSVSHLGSMVERRSRDQQDSLLGPLMQNGWSKGLIKVGQHNLDSGVLPTPEQTPLQQKRCTTGLKGCDWEQSQNLINSSIRDPLCSGSSMIFMPSSHPQMSHHLSSGRVIPISRHSMLVDQELADDTNDISVEKHYLSVGLKDHGENTRPYCRSNLAGCPGRSSFGEYPVTPHDSPNKRRVVSAPITEIDYTDSMHWNVENLNSNSNNATKPTHLKRNHTFNRGETSVGQPRMDPMLMRHLHSQQHASAMNGQQSLTDFKHLMKSGVERTPSIK</sequence>
<dbReference type="InterPro" id="IPR036352">
    <property type="entry name" value="Semap_dom_sf"/>
</dbReference>
<keyword evidence="11" id="KW-1015">Disulfide bond</keyword>
<comment type="similarity">
    <text evidence="2">Belongs to the semaphorin family.</text>
</comment>
<evidence type="ECO:0000256" key="7">
    <source>
        <dbReference type="ARBA" id="ARBA00022782"/>
    </source>
</evidence>
<evidence type="ECO:0000256" key="10">
    <source>
        <dbReference type="ARBA" id="ARBA00023136"/>
    </source>
</evidence>
<dbReference type="RefSeq" id="XP_064424445.1">
    <property type="nucleotide sequence ID" value="XM_064568375.1"/>
</dbReference>
<dbReference type="GO" id="GO:0030215">
    <property type="term" value="F:semaphorin receptor binding"/>
    <property type="evidence" value="ECO:0007669"/>
    <property type="project" value="InterPro"/>
</dbReference>
<evidence type="ECO:0000313" key="19">
    <source>
        <dbReference type="Proteomes" id="UP000008672"/>
    </source>
</evidence>
<dbReference type="GO" id="GO:0007411">
    <property type="term" value="P:axon guidance"/>
    <property type="evidence" value="ECO:0007669"/>
    <property type="project" value="TreeGrafter"/>
</dbReference>
<dbReference type="PROSITE" id="PS51004">
    <property type="entry name" value="SEMA"/>
    <property type="match status" value="1"/>
</dbReference>
<dbReference type="eggNOG" id="KOG3611">
    <property type="taxonomic scope" value="Eukaryota"/>
</dbReference>
<evidence type="ECO:0000256" key="15">
    <source>
        <dbReference type="SAM" id="Phobius"/>
    </source>
</evidence>
<dbReference type="GeneID" id="102345160"/>
<dbReference type="SUPFAM" id="SSF103575">
    <property type="entry name" value="Plexin repeat"/>
    <property type="match status" value="1"/>
</dbReference>
<evidence type="ECO:0000256" key="8">
    <source>
        <dbReference type="ARBA" id="ARBA00022902"/>
    </source>
</evidence>
<dbReference type="HOGENOM" id="CLU_009051_2_0_1"/>
<dbReference type="GO" id="GO:0001755">
    <property type="term" value="P:neural crest cell migration"/>
    <property type="evidence" value="ECO:0007669"/>
    <property type="project" value="TreeGrafter"/>
</dbReference>
<feature type="region of interest" description="Disordered" evidence="14">
    <location>
        <begin position="841"/>
        <end position="868"/>
    </location>
</feature>
<dbReference type="EMBL" id="AFYH01168009">
    <property type="status" value="NOT_ANNOTATED_CDS"/>
    <property type="molecule type" value="Genomic_DNA"/>
</dbReference>
<evidence type="ECO:0000256" key="11">
    <source>
        <dbReference type="ARBA" id="ARBA00023157"/>
    </source>
</evidence>
<keyword evidence="19" id="KW-1185">Reference proteome</keyword>
<dbReference type="OMA" id="DHMRGDH"/>
<dbReference type="SMART" id="SM00630">
    <property type="entry name" value="Sema"/>
    <property type="match status" value="1"/>
</dbReference>
<comment type="subcellular location">
    <subcellularLocation>
        <location evidence="1">Cell membrane</location>
        <topology evidence="1">Single-pass type I membrane protein</topology>
    </subcellularLocation>
</comment>
<keyword evidence="8" id="KW-0524">Neurogenesis</keyword>
<reference evidence="19" key="1">
    <citation type="submission" date="2011-08" db="EMBL/GenBank/DDBJ databases">
        <title>The draft genome of Latimeria chalumnae.</title>
        <authorList>
            <person name="Di Palma F."/>
            <person name="Alfoldi J."/>
            <person name="Johnson J."/>
            <person name="Berlin A."/>
            <person name="Gnerre S."/>
            <person name="Jaffe D."/>
            <person name="MacCallum I."/>
            <person name="Young S."/>
            <person name="Walker B.J."/>
            <person name="Lander E."/>
            <person name="Lindblad-Toh K."/>
        </authorList>
    </citation>
    <scope>NUCLEOTIDE SEQUENCE [LARGE SCALE GENOMIC DNA]</scope>
    <source>
        <strain evidence="19">Wild caught</strain>
    </source>
</reference>
<comment type="caution">
    <text evidence="13">Lacks conserved residue(s) required for the propagation of feature annotation.</text>
</comment>
<gene>
    <name evidence="18" type="primary">LOC102345160</name>
</gene>
<dbReference type="OrthoDB" id="9988752at2759"/>
<evidence type="ECO:0000256" key="13">
    <source>
        <dbReference type="PROSITE-ProRule" id="PRU00352"/>
    </source>
</evidence>
<dbReference type="InterPro" id="IPR002165">
    <property type="entry name" value="Plexin_repeat"/>
</dbReference>
<dbReference type="Proteomes" id="UP000008672">
    <property type="component" value="Unassembled WGS sequence"/>
</dbReference>
<dbReference type="FunCoup" id="H3A1J8">
    <property type="interactions" value="186"/>
</dbReference>
<dbReference type="Pfam" id="PF01437">
    <property type="entry name" value="PSI"/>
    <property type="match status" value="1"/>
</dbReference>
<keyword evidence="10 15" id="KW-0472">Membrane</keyword>
<feature type="chain" id="PRO_5003578900" evidence="16">
    <location>
        <begin position="19"/>
        <end position="911"/>
    </location>
</feature>
<dbReference type="PANTHER" id="PTHR11036:SF10">
    <property type="entry name" value="SEMAPHORIN-6B"/>
    <property type="match status" value="1"/>
</dbReference>
<dbReference type="GO" id="GO:0005886">
    <property type="term" value="C:plasma membrane"/>
    <property type="evidence" value="ECO:0007669"/>
    <property type="project" value="UniProtKB-SubCell"/>
</dbReference>
<accession>H3A1J8</accession>
<keyword evidence="9 15" id="KW-1133">Transmembrane helix</keyword>
<dbReference type="GO" id="GO:0045499">
    <property type="term" value="F:chemorepellent activity"/>
    <property type="evidence" value="ECO:0007669"/>
    <property type="project" value="TreeGrafter"/>
</dbReference>
<dbReference type="InParanoid" id="H3A1J8"/>
<evidence type="ECO:0000256" key="2">
    <source>
        <dbReference type="ARBA" id="ARBA00009492"/>
    </source>
</evidence>
<dbReference type="InterPro" id="IPR027231">
    <property type="entry name" value="Semaphorin"/>
</dbReference>
<reference evidence="18" key="3">
    <citation type="submission" date="2025-09" db="UniProtKB">
        <authorList>
            <consortium name="Ensembl"/>
        </authorList>
    </citation>
    <scope>IDENTIFICATION</scope>
</reference>
<feature type="signal peptide" evidence="16">
    <location>
        <begin position="1"/>
        <end position="18"/>
    </location>
</feature>
<dbReference type="EMBL" id="AFYH01168012">
    <property type="status" value="NOT_ANNOTATED_CDS"/>
    <property type="molecule type" value="Genomic_DNA"/>
</dbReference>
<reference evidence="18" key="2">
    <citation type="submission" date="2025-08" db="UniProtKB">
        <authorList>
            <consortium name="Ensembl"/>
        </authorList>
    </citation>
    <scope>IDENTIFICATION</scope>
</reference>
<dbReference type="GO" id="GO:0030335">
    <property type="term" value="P:positive regulation of cell migration"/>
    <property type="evidence" value="ECO:0007669"/>
    <property type="project" value="TreeGrafter"/>
</dbReference>
<dbReference type="InterPro" id="IPR001627">
    <property type="entry name" value="Semap_dom"/>
</dbReference>
<organism evidence="18 19">
    <name type="scientific">Latimeria chalumnae</name>
    <name type="common">Coelacanth</name>
    <dbReference type="NCBI Taxonomy" id="7897"/>
    <lineage>
        <taxon>Eukaryota</taxon>
        <taxon>Metazoa</taxon>
        <taxon>Chordata</taxon>
        <taxon>Craniata</taxon>
        <taxon>Vertebrata</taxon>
        <taxon>Euteleostomi</taxon>
        <taxon>Coelacanthiformes</taxon>
        <taxon>Coelacanthidae</taxon>
        <taxon>Latimeria</taxon>
    </lineage>
</organism>
<keyword evidence="4" id="KW-1003">Cell membrane</keyword>
<dbReference type="EMBL" id="AFYH01168008">
    <property type="status" value="NOT_ANNOTATED_CDS"/>
    <property type="molecule type" value="Genomic_DNA"/>
</dbReference>
<dbReference type="EMBL" id="AFYH01168007">
    <property type="status" value="NOT_ANNOTATED_CDS"/>
    <property type="molecule type" value="Genomic_DNA"/>
</dbReference>
<evidence type="ECO:0000256" key="14">
    <source>
        <dbReference type="SAM" id="MobiDB-lite"/>
    </source>
</evidence>
<evidence type="ECO:0000259" key="17">
    <source>
        <dbReference type="PROSITE" id="PS51004"/>
    </source>
</evidence>
<feature type="domain" description="Sema" evidence="17">
    <location>
        <begin position="24"/>
        <end position="514"/>
    </location>
</feature>
<keyword evidence="6 16" id="KW-0732">Signal</keyword>
<dbReference type="EMBL" id="AFYH01168010">
    <property type="status" value="NOT_ANNOTATED_CDS"/>
    <property type="molecule type" value="Genomic_DNA"/>
</dbReference>
<dbReference type="KEGG" id="lcm:102345160"/>
<keyword evidence="12" id="KW-0325">Glycoprotein</keyword>
<evidence type="ECO:0000256" key="3">
    <source>
        <dbReference type="ARBA" id="ARBA00022473"/>
    </source>
</evidence>
<keyword evidence="3" id="KW-0217">Developmental protein</keyword>
<dbReference type="InterPro" id="IPR015943">
    <property type="entry name" value="WD40/YVTN_repeat-like_dom_sf"/>
</dbReference>
<evidence type="ECO:0000256" key="6">
    <source>
        <dbReference type="ARBA" id="ARBA00022729"/>
    </source>
</evidence>
<dbReference type="EMBL" id="AFYH01168015">
    <property type="status" value="NOT_ANNOTATED_CDS"/>
    <property type="molecule type" value="Genomic_DNA"/>
</dbReference>
<evidence type="ECO:0000256" key="16">
    <source>
        <dbReference type="SAM" id="SignalP"/>
    </source>
</evidence>
<dbReference type="Bgee" id="ENSLACG00000003139">
    <property type="expression patterns" value="Expressed in muscle tissue"/>
</dbReference>
<evidence type="ECO:0000256" key="12">
    <source>
        <dbReference type="ARBA" id="ARBA00023180"/>
    </source>
</evidence>
<evidence type="ECO:0000256" key="4">
    <source>
        <dbReference type="ARBA" id="ARBA00022475"/>
    </source>
</evidence>
<dbReference type="EMBL" id="AFYH01168016">
    <property type="status" value="NOT_ANNOTATED_CDS"/>
    <property type="molecule type" value="Genomic_DNA"/>
</dbReference>
<dbReference type="Gene3D" id="3.30.1680.10">
    <property type="entry name" value="ligand-binding face of the semaphorins, domain 2"/>
    <property type="match status" value="1"/>
</dbReference>
<dbReference type="EMBL" id="AFYH01168014">
    <property type="status" value="NOT_ANNOTATED_CDS"/>
    <property type="molecule type" value="Genomic_DNA"/>
</dbReference>
<dbReference type="PANTHER" id="PTHR11036">
    <property type="entry name" value="SEMAPHORIN"/>
    <property type="match status" value="1"/>
</dbReference>
<keyword evidence="7" id="KW-0221">Differentiation</keyword>
<dbReference type="EMBL" id="AFYH01168013">
    <property type="status" value="NOT_ANNOTATED_CDS"/>
    <property type="molecule type" value="Genomic_DNA"/>
</dbReference>
<dbReference type="EMBL" id="AFYH01168011">
    <property type="status" value="NOT_ANNOTATED_CDS"/>
    <property type="molecule type" value="Genomic_DNA"/>
</dbReference>
<evidence type="ECO:0000256" key="1">
    <source>
        <dbReference type="ARBA" id="ARBA00004251"/>
    </source>
</evidence>
<dbReference type="GO" id="GO:0071526">
    <property type="term" value="P:semaphorin-plexin signaling pathway"/>
    <property type="evidence" value="ECO:0007669"/>
    <property type="project" value="TreeGrafter"/>
</dbReference>
<keyword evidence="5 15" id="KW-0812">Transmembrane</keyword>
<name>H3A1J8_LATCH</name>
<dbReference type="Gene3D" id="2.130.10.10">
    <property type="entry name" value="YVTN repeat-like/Quinoprotein amine dehydrogenase"/>
    <property type="match status" value="1"/>
</dbReference>
<evidence type="ECO:0000256" key="5">
    <source>
        <dbReference type="ARBA" id="ARBA00022692"/>
    </source>
</evidence>
<dbReference type="GeneTree" id="ENSGT00940000159170"/>
<dbReference type="FunFam" id="2.130.10.10:FF:000028">
    <property type="entry name" value="semaphorin-6A isoform X1"/>
    <property type="match status" value="1"/>
</dbReference>
<proteinExistence type="inferred from homology"/>
<dbReference type="Ensembl" id="ENSLACT00000003550.1">
    <property type="protein sequence ID" value="ENSLACP00000003519.1"/>
    <property type="gene ID" value="ENSLACG00000003139.1"/>
</dbReference>